<organism evidence="1 2">
    <name type="scientific">Cryptosporidium muris (strain RN66)</name>
    <dbReference type="NCBI Taxonomy" id="441375"/>
    <lineage>
        <taxon>Eukaryota</taxon>
        <taxon>Sar</taxon>
        <taxon>Alveolata</taxon>
        <taxon>Apicomplexa</taxon>
        <taxon>Conoidasida</taxon>
        <taxon>Coccidia</taxon>
        <taxon>Eucoccidiorida</taxon>
        <taxon>Eimeriorina</taxon>
        <taxon>Cryptosporidiidae</taxon>
        <taxon>Cryptosporidium</taxon>
    </lineage>
</organism>
<accession>B6AAI8</accession>
<gene>
    <name evidence="1" type="ORF">CMU_043030</name>
</gene>
<proteinExistence type="predicted"/>
<sequence>MESDSQVREVKNCERENTKKQLDDLNISNDTISESFDSSKVETSLKAAIKAFEKDIENSSNAKILPEDIKVISGLFDVSLIDAENTLKVNDGNLNKTIESLMLDFSEFRNSFKKFMRL</sequence>
<dbReference type="AlphaFoldDB" id="B6AAI8"/>
<dbReference type="VEuPathDB" id="CryptoDB:CMU_043030"/>
<dbReference type="OrthoDB" id="339724at2759"/>
<evidence type="ECO:0000313" key="1">
    <source>
        <dbReference type="EMBL" id="EEA05229.1"/>
    </source>
</evidence>
<reference evidence="1" key="1">
    <citation type="submission" date="2008-06" db="EMBL/GenBank/DDBJ databases">
        <authorList>
            <person name="Lorenzi H."/>
            <person name="Inman J."/>
            <person name="Miller J."/>
            <person name="Schobel S."/>
            <person name="Amedeo P."/>
            <person name="Caler E.V."/>
            <person name="da Silva J."/>
        </authorList>
    </citation>
    <scope>NUCLEOTIDE SEQUENCE [LARGE SCALE GENOMIC DNA]</scope>
    <source>
        <strain evidence="1">RN66</strain>
    </source>
</reference>
<evidence type="ECO:0000313" key="2">
    <source>
        <dbReference type="Proteomes" id="UP000001460"/>
    </source>
</evidence>
<dbReference type="RefSeq" id="XP_002139578.1">
    <property type="nucleotide sequence ID" value="XM_002139542.1"/>
</dbReference>
<keyword evidence="2" id="KW-1185">Reference proteome</keyword>
<dbReference type="Proteomes" id="UP000001460">
    <property type="component" value="Unassembled WGS sequence"/>
</dbReference>
<dbReference type="EMBL" id="DS989726">
    <property type="protein sequence ID" value="EEA05229.1"/>
    <property type="molecule type" value="Genomic_DNA"/>
</dbReference>
<name>B6AAI8_CRYMR</name>
<dbReference type="GeneID" id="6994410"/>
<protein>
    <submittedName>
        <fullName evidence="1">Uncharacterized protein</fullName>
    </submittedName>
</protein>